<dbReference type="AlphaFoldDB" id="A0AAX6G0N0"/>
<dbReference type="InterPro" id="IPR035979">
    <property type="entry name" value="RBD_domain_sf"/>
</dbReference>
<comment type="caution">
    <text evidence="4">The sequence shown here is derived from an EMBL/GenBank/DDBJ whole genome shotgun (WGS) entry which is preliminary data.</text>
</comment>
<keyword evidence="5" id="KW-1185">Reference proteome</keyword>
<organism evidence="4 5">
    <name type="scientific">Iris pallida</name>
    <name type="common">Sweet iris</name>
    <dbReference type="NCBI Taxonomy" id="29817"/>
    <lineage>
        <taxon>Eukaryota</taxon>
        <taxon>Viridiplantae</taxon>
        <taxon>Streptophyta</taxon>
        <taxon>Embryophyta</taxon>
        <taxon>Tracheophyta</taxon>
        <taxon>Spermatophyta</taxon>
        <taxon>Magnoliopsida</taxon>
        <taxon>Liliopsida</taxon>
        <taxon>Asparagales</taxon>
        <taxon>Iridaceae</taxon>
        <taxon>Iridoideae</taxon>
        <taxon>Irideae</taxon>
        <taxon>Iris</taxon>
    </lineage>
</organism>
<dbReference type="Gene3D" id="3.30.70.330">
    <property type="match status" value="1"/>
</dbReference>
<dbReference type="Proteomes" id="UP001140949">
    <property type="component" value="Unassembled WGS sequence"/>
</dbReference>
<dbReference type="PANTHER" id="PTHR48024:SF9">
    <property type="entry name" value="UBP1-ASSOCIATED PROTEINS 1A-RELATED"/>
    <property type="match status" value="1"/>
</dbReference>
<dbReference type="SMART" id="SM00360">
    <property type="entry name" value="RRM"/>
    <property type="match status" value="1"/>
</dbReference>
<evidence type="ECO:0000313" key="5">
    <source>
        <dbReference type="Proteomes" id="UP001140949"/>
    </source>
</evidence>
<dbReference type="PROSITE" id="PS50102">
    <property type="entry name" value="RRM"/>
    <property type="match status" value="1"/>
</dbReference>
<evidence type="ECO:0000256" key="2">
    <source>
        <dbReference type="PROSITE-ProRule" id="PRU00176"/>
    </source>
</evidence>
<dbReference type="InterPro" id="IPR012677">
    <property type="entry name" value="Nucleotide-bd_a/b_plait_sf"/>
</dbReference>
<gene>
    <name evidence="4" type="ORF">M6B38_390965</name>
</gene>
<dbReference type="SUPFAM" id="SSF54928">
    <property type="entry name" value="RNA-binding domain, RBD"/>
    <property type="match status" value="1"/>
</dbReference>
<name>A0AAX6G0N0_IRIPA</name>
<protein>
    <submittedName>
        <fullName evidence="4">UBP1-associated protein 2B-like</fullName>
    </submittedName>
</protein>
<evidence type="ECO:0000256" key="1">
    <source>
        <dbReference type="ARBA" id="ARBA00022884"/>
    </source>
</evidence>
<dbReference type="PANTHER" id="PTHR48024">
    <property type="entry name" value="GEO13361P1-RELATED"/>
    <property type="match status" value="1"/>
</dbReference>
<dbReference type="InterPro" id="IPR000504">
    <property type="entry name" value="RRM_dom"/>
</dbReference>
<dbReference type="GO" id="GO:0005634">
    <property type="term" value="C:nucleus"/>
    <property type="evidence" value="ECO:0007669"/>
    <property type="project" value="TreeGrafter"/>
</dbReference>
<reference evidence="4" key="2">
    <citation type="submission" date="2023-04" db="EMBL/GenBank/DDBJ databases">
        <authorList>
            <person name="Bruccoleri R.E."/>
            <person name="Oakeley E.J."/>
            <person name="Faust A.-M."/>
            <person name="Dessus-Babus S."/>
            <person name="Altorfer M."/>
            <person name="Burckhardt D."/>
            <person name="Oertli M."/>
            <person name="Naumann U."/>
            <person name="Petersen F."/>
            <person name="Wong J."/>
        </authorList>
    </citation>
    <scope>NUCLEOTIDE SEQUENCE</scope>
    <source>
        <strain evidence="4">GSM-AAB239-AS_SAM_17_03QT</strain>
        <tissue evidence="4">Leaf</tissue>
    </source>
</reference>
<evidence type="ECO:0000313" key="4">
    <source>
        <dbReference type="EMBL" id="KAJ6821761.1"/>
    </source>
</evidence>
<proteinExistence type="predicted"/>
<dbReference type="GO" id="GO:0003723">
    <property type="term" value="F:RNA binding"/>
    <property type="evidence" value="ECO:0007669"/>
    <property type="project" value="UniProtKB-UniRule"/>
</dbReference>
<reference evidence="4" key="1">
    <citation type="journal article" date="2023" name="GigaByte">
        <title>Genome assembly of the bearded iris, Iris pallida Lam.</title>
        <authorList>
            <person name="Bruccoleri R.E."/>
            <person name="Oakeley E.J."/>
            <person name="Faust A.M.E."/>
            <person name="Altorfer M."/>
            <person name="Dessus-Babus S."/>
            <person name="Burckhardt D."/>
            <person name="Oertli M."/>
            <person name="Naumann U."/>
            <person name="Petersen F."/>
            <person name="Wong J."/>
        </authorList>
    </citation>
    <scope>NUCLEOTIDE SEQUENCE</scope>
    <source>
        <strain evidence="4">GSM-AAB239-AS_SAM_17_03QT</strain>
    </source>
</reference>
<accession>A0AAX6G0N0</accession>
<sequence length="190" mass="21040">MSMAVLVKLSTDIPLIPVITLAMSHLLHVEHTKSSSTVSALLRHRPPDRSRRCRQPHLPQRLRLRFHPGRHPRLLQSFFSKYDEIENTHIVTDKTLGRSKGYAFVCFRTRTAREGPQRPNKTIGNRTITCELASFGRSPDSSTVPAQAQSLGTGSSYVASIAGDHSATPSTGPLCERRHASAELRLIGLV</sequence>
<dbReference type="Pfam" id="PF00076">
    <property type="entry name" value="RRM_1"/>
    <property type="match status" value="1"/>
</dbReference>
<dbReference type="InterPro" id="IPR050886">
    <property type="entry name" value="RNA-binding_reg"/>
</dbReference>
<feature type="domain" description="RRM" evidence="3">
    <location>
        <begin position="75"/>
        <end position="135"/>
    </location>
</feature>
<dbReference type="EMBL" id="JANAVB010024901">
    <property type="protein sequence ID" value="KAJ6821761.1"/>
    <property type="molecule type" value="Genomic_DNA"/>
</dbReference>
<keyword evidence="1 2" id="KW-0694">RNA-binding</keyword>
<evidence type="ECO:0000259" key="3">
    <source>
        <dbReference type="PROSITE" id="PS50102"/>
    </source>
</evidence>